<evidence type="ECO:0000313" key="6">
    <source>
        <dbReference type="Proteomes" id="UP000612746"/>
    </source>
</evidence>
<comment type="caution">
    <text evidence="5">The sequence shown here is derived from an EMBL/GenBank/DDBJ whole genome shotgun (WGS) entry which is preliminary data.</text>
</comment>
<dbReference type="PANTHER" id="PTHR28074:SF1">
    <property type="entry name" value="ATP SYNTHASE SUBUNIT K, MITOCHONDRIAL"/>
    <property type="match status" value="1"/>
</dbReference>
<comment type="subcellular location">
    <subcellularLocation>
        <location evidence="1">Mitochondrion membrane</location>
    </subcellularLocation>
</comment>
<dbReference type="GO" id="GO:0015986">
    <property type="term" value="P:proton motive force-driven ATP synthesis"/>
    <property type="evidence" value="ECO:0007669"/>
    <property type="project" value="TreeGrafter"/>
</dbReference>
<evidence type="ECO:0000256" key="3">
    <source>
        <dbReference type="ARBA" id="ARBA00023136"/>
    </source>
</evidence>
<dbReference type="PANTHER" id="PTHR28074">
    <property type="entry name" value="ATP SYNTHASE SUBUNIT K, MITOCHONDRIAL"/>
    <property type="match status" value="1"/>
</dbReference>
<evidence type="ECO:0000256" key="4">
    <source>
        <dbReference type="SAM" id="Phobius"/>
    </source>
</evidence>
<dbReference type="AlphaFoldDB" id="A0A8H7UJ83"/>
<keyword evidence="2" id="KW-0496">Mitochondrion</keyword>
<keyword evidence="4" id="KW-1133">Transmembrane helix</keyword>
<protein>
    <recommendedName>
        <fullName evidence="7">ATP synthase subunit K, mitochondrial</fullName>
    </recommendedName>
</protein>
<sequence>MAGHYVIAGKAIPNHVLAMGFIGAYAALGVWSTSGSSKPKAAEPPIKAASSDEESFIKEFLAKAESEEKK</sequence>
<dbReference type="InterPro" id="IPR021278">
    <property type="entry name" value="ATP19"/>
</dbReference>
<name>A0A8H7UJ83_9FUNG</name>
<gene>
    <name evidence="5" type="ORF">INT44_000706</name>
</gene>
<keyword evidence="4" id="KW-0812">Transmembrane</keyword>
<dbReference type="EMBL" id="JAEPRA010000002">
    <property type="protein sequence ID" value="KAG2187956.1"/>
    <property type="molecule type" value="Genomic_DNA"/>
</dbReference>
<reference evidence="5" key="1">
    <citation type="submission" date="2020-12" db="EMBL/GenBank/DDBJ databases">
        <title>Metabolic potential, ecology and presence of endohyphal bacteria is reflected in genomic diversity of Mucoromycotina.</title>
        <authorList>
            <person name="Muszewska A."/>
            <person name="Okrasinska A."/>
            <person name="Steczkiewicz K."/>
            <person name="Drgas O."/>
            <person name="Orlowska M."/>
            <person name="Perlinska-Lenart U."/>
            <person name="Aleksandrzak-Piekarczyk T."/>
            <person name="Szatraj K."/>
            <person name="Zielenkiewicz U."/>
            <person name="Pilsyk S."/>
            <person name="Malc E."/>
            <person name="Mieczkowski P."/>
            <person name="Kruszewska J.S."/>
            <person name="Biernat P."/>
            <person name="Pawlowska J."/>
        </authorList>
    </citation>
    <scope>NUCLEOTIDE SEQUENCE</scope>
    <source>
        <strain evidence="5">WA0000051536</strain>
    </source>
</reference>
<evidence type="ECO:0000313" key="5">
    <source>
        <dbReference type="EMBL" id="KAG2187956.1"/>
    </source>
</evidence>
<keyword evidence="3 4" id="KW-0472">Membrane</keyword>
<dbReference type="GO" id="GO:0031966">
    <property type="term" value="C:mitochondrial membrane"/>
    <property type="evidence" value="ECO:0007669"/>
    <property type="project" value="UniProtKB-SubCell"/>
</dbReference>
<evidence type="ECO:0008006" key="7">
    <source>
        <dbReference type="Google" id="ProtNLM"/>
    </source>
</evidence>
<dbReference type="Pfam" id="PF11022">
    <property type="entry name" value="ATP19"/>
    <property type="match status" value="1"/>
</dbReference>
<dbReference type="OrthoDB" id="2094445at2759"/>
<feature type="transmembrane region" description="Helical" evidence="4">
    <location>
        <begin position="12"/>
        <end position="31"/>
    </location>
</feature>
<accession>A0A8H7UJ83</accession>
<keyword evidence="6" id="KW-1185">Reference proteome</keyword>
<dbReference type="Proteomes" id="UP000612746">
    <property type="component" value="Unassembled WGS sequence"/>
</dbReference>
<evidence type="ECO:0000256" key="1">
    <source>
        <dbReference type="ARBA" id="ARBA00004325"/>
    </source>
</evidence>
<organism evidence="5 6">
    <name type="scientific">Umbelopsis vinacea</name>
    <dbReference type="NCBI Taxonomy" id="44442"/>
    <lineage>
        <taxon>Eukaryota</taxon>
        <taxon>Fungi</taxon>
        <taxon>Fungi incertae sedis</taxon>
        <taxon>Mucoromycota</taxon>
        <taxon>Mucoromycotina</taxon>
        <taxon>Umbelopsidomycetes</taxon>
        <taxon>Umbelopsidales</taxon>
        <taxon>Umbelopsidaceae</taxon>
        <taxon>Umbelopsis</taxon>
    </lineage>
</organism>
<evidence type="ECO:0000256" key="2">
    <source>
        <dbReference type="ARBA" id="ARBA00023128"/>
    </source>
</evidence>
<proteinExistence type="predicted"/>